<dbReference type="STRING" id="1420851.AU255_04245"/>
<dbReference type="Pfam" id="PF01740">
    <property type="entry name" value="STAS"/>
    <property type="match status" value="1"/>
</dbReference>
<gene>
    <name evidence="2" type="ORF">AU255_04245</name>
</gene>
<dbReference type="RefSeq" id="WP_080521730.1">
    <property type="nucleotide sequence ID" value="NZ_LPUF01000001.1"/>
</dbReference>
<comment type="caution">
    <text evidence="2">The sequence shown here is derived from an EMBL/GenBank/DDBJ whole genome shotgun (WGS) entry which is preliminary data.</text>
</comment>
<proteinExistence type="predicted"/>
<dbReference type="SUPFAM" id="SSF52091">
    <property type="entry name" value="SpoIIaa-like"/>
    <property type="match status" value="1"/>
</dbReference>
<reference evidence="2 3" key="1">
    <citation type="submission" date="2015-12" db="EMBL/GenBank/DDBJ databases">
        <authorList>
            <person name="Shamseldin A."/>
            <person name="Moawad H."/>
            <person name="Abd El-Rahim W.M."/>
            <person name="Sadowsky M.J."/>
        </authorList>
    </citation>
    <scope>NUCLEOTIDE SEQUENCE [LARGE SCALE GENOMIC DNA]</scope>
    <source>
        <strain evidence="2 3">WF1</strain>
    </source>
</reference>
<evidence type="ECO:0000313" key="2">
    <source>
        <dbReference type="EMBL" id="OQK17118.1"/>
    </source>
</evidence>
<dbReference type="InterPro" id="IPR002645">
    <property type="entry name" value="STAS_dom"/>
</dbReference>
<evidence type="ECO:0000313" key="3">
    <source>
        <dbReference type="Proteomes" id="UP000191980"/>
    </source>
</evidence>
<dbReference type="Proteomes" id="UP000191980">
    <property type="component" value="Unassembled WGS sequence"/>
</dbReference>
<dbReference type="PROSITE" id="PS50801">
    <property type="entry name" value="STAS"/>
    <property type="match status" value="1"/>
</dbReference>
<dbReference type="InterPro" id="IPR036513">
    <property type="entry name" value="STAS_dom_sf"/>
</dbReference>
<organism evidence="2 3">
    <name type="scientific">Methyloprofundus sedimenti</name>
    <dbReference type="NCBI Taxonomy" id="1420851"/>
    <lineage>
        <taxon>Bacteria</taxon>
        <taxon>Pseudomonadati</taxon>
        <taxon>Pseudomonadota</taxon>
        <taxon>Gammaproteobacteria</taxon>
        <taxon>Methylococcales</taxon>
        <taxon>Methylococcaceae</taxon>
        <taxon>Methyloprofundus</taxon>
    </lineage>
</organism>
<dbReference type="Gene3D" id="3.30.750.24">
    <property type="entry name" value="STAS domain"/>
    <property type="match status" value="1"/>
</dbReference>
<dbReference type="OrthoDB" id="5297990at2"/>
<evidence type="ECO:0000259" key="1">
    <source>
        <dbReference type="PROSITE" id="PS50801"/>
    </source>
</evidence>
<accession>A0A1V8M6J3</accession>
<sequence>MQNIEILSPSKANYIIKGDLTFSTIDKTTMKVLNFQQSASIINIDLKQLGKIDSAGLALLIEWIKFARSYQTELRFENIPAQLSALAKLSDISEIELFTLKN</sequence>
<feature type="domain" description="STAS" evidence="1">
    <location>
        <begin position="16"/>
        <end position="102"/>
    </location>
</feature>
<dbReference type="EMBL" id="LPUF01000001">
    <property type="protein sequence ID" value="OQK17118.1"/>
    <property type="molecule type" value="Genomic_DNA"/>
</dbReference>
<name>A0A1V8M6J3_9GAMM</name>
<protein>
    <recommendedName>
        <fullName evidence="1">STAS domain-containing protein</fullName>
    </recommendedName>
</protein>
<dbReference type="AlphaFoldDB" id="A0A1V8M6J3"/>
<keyword evidence="3" id="KW-1185">Reference proteome</keyword>